<feature type="region of interest" description="Disordered" evidence="1">
    <location>
        <begin position="163"/>
        <end position="189"/>
    </location>
</feature>
<evidence type="ECO:0000313" key="2">
    <source>
        <dbReference type="EMBL" id="KAA0708404.1"/>
    </source>
</evidence>
<sequence>MSHTGSSTWFPGLPQWISPNSWRNNKEKRGRDLREQIKKLSGSHVLDDAGIDDAQVLTLTREDLNELFPGVKNFQLRRKIMDLIINAAKESLPPGPETFANALKYLMQHNNSGDAAVQDILRESLRAFREVDDQLKAAQASLKPYIEVLNGLGEASVNKEHWGREAASHSRQHPHYDQTNSIPQSTQSSIEPSVKVHSVVCGRTFGADQQILYQLKGIKLTDMTDCQLILVFCPVASRVGTDIEEALKGIPGNKPTVLIVMHHTHNPHHVGPSSTSFGRNIVDYVHVLFHDTAGGLLKCLANDSAISRIQSVLKQHTNSW</sequence>
<reference evidence="2 3" key="1">
    <citation type="journal article" date="2019" name="Mol. Ecol. Resour.">
        <title>Chromosome-level genome assembly of Triplophysa tibetana, a fish adapted to the harsh high-altitude environment of the Tibetan Plateau.</title>
        <authorList>
            <person name="Yang X."/>
            <person name="Liu H."/>
            <person name="Ma Z."/>
            <person name="Zou Y."/>
            <person name="Zou M."/>
            <person name="Mao Y."/>
            <person name="Li X."/>
            <person name="Wang H."/>
            <person name="Chen T."/>
            <person name="Wang W."/>
            <person name="Yang R."/>
        </authorList>
    </citation>
    <scope>NUCLEOTIDE SEQUENCE [LARGE SCALE GENOMIC DNA]</scope>
    <source>
        <strain evidence="2">TTIB1903HZAU</strain>
        <tissue evidence="2">Muscle</tissue>
    </source>
</reference>
<keyword evidence="3" id="KW-1185">Reference proteome</keyword>
<protein>
    <submittedName>
        <fullName evidence="2">Uncharacterized protein</fullName>
    </submittedName>
</protein>
<proteinExistence type="predicted"/>
<dbReference type="EMBL" id="SOYY01000018">
    <property type="protein sequence ID" value="KAA0708404.1"/>
    <property type="molecule type" value="Genomic_DNA"/>
</dbReference>
<accession>A0A5A9NEF4</accession>
<dbReference type="AlphaFoldDB" id="A0A5A9NEF4"/>
<dbReference type="PANTHER" id="PTHR34488">
    <property type="entry name" value="SI:CH211-245H14.1-RELATED"/>
    <property type="match status" value="1"/>
</dbReference>
<evidence type="ECO:0000313" key="3">
    <source>
        <dbReference type="Proteomes" id="UP000324632"/>
    </source>
</evidence>
<dbReference type="CDD" id="cd09487">
    <property type="entry name" value="SAM_superfamily"/>
    <property type="match status" value="1"/>
</dbReference>
<dbReference type="Proteomes" id="UP000324632">
    <property type="component" value="Chromosome 18"/>
</dbReference>
<gene>
    <name evidence="2" type="ORF">E1301_Tti005646</name>
</gene>
<organism evidence="2 3">
    <name type="scientific">Triplophysa tibetana</name>
    <dbReference type="NCBI Taxonomy" id="1572043"/>
    <lineage>
        <taxon>Eukaryota</taxon>
        <taxon>Metazoa</taxon>
        <taxon>Chordata</taxon>
        <taxon>Craniata</taxon>
        <taxon>Vertebrata</taxon>
        <taxon>Euteleostomi</taxon>
        <taxon>Actinopterygii</taxon>
        <taxon>Neopterygii</taxon>
        <taxon>Teleostei</taxon>
        <taxon>Ostariophysi</taxon>
        <taxon>Cypriniformes</taxon>
        <taxon>Nemacheilidae</taxon>
        <taxon>Triplophysa</taxon>
    </lineage>
</organism>
<feature type="compositionally biased region" description="Polar residues" evidence="1">
    <location>
        <begin position="177"/>
        <end position="189"/>
    </location>
</feature>
<comment type="caution">
    <text evidence="2">The sequence shown here is derived from an EMBL/GenBank/DDBJ whole genome shotgun (WGS) entry which is preliminary data.</text>
</comment>
<name>A0A5A9NEF4_9TELE</name>
<dbReference type="PANTHER" id="PTHR34488:SF1">
    <property type="entry name" value="SI:CH211-245H14.1-RELATED"/>
    <property type="match status" value="1"/>
</dbReference>
<evidence type="ECO:0000256" key="1">
    <source>
        <dbReference type="SAM" id="MobiDB-lite"/>
    </source>
</evidence>